<evidence type="ECO:0000256" key="1">
    <source>
        <dbReference type="ARBA" id="ARBA00022741"/>
    </source>
</evidence>
<feature type="domain" description="CRISPR-associated protein Cmr2 N-terminal" evidence="3">
    <location>
        <begin position="7"/>
        <end position="126"/>
    </location>
</feature>
<dbReference type="AlphaFoldDB" id="A0A6V8QEK9"/>
<dbReference type="Pfam" id="PF12469">
    <property type="entry name" value="Cmr2_N"/>
    <property type="match status" value="1"/>
</dbReference>
<accession>A0A6V8QEK9</accession>
<evidence type="ECO:0000313" key="5">
    <source>
        <dbReference type="EMBL" id="GFP27360.1"/>
    </source>
</evidence>
<comment type="caution">
    <text evidence="5">The sequence shown here is derived from an EMBL/GenBank/DDBJ whole genome shotgun (WGS) entry which is preliminary data.</text>
</comment>
<proteinExistence type="predicted"/>
<name>A0A6V8QEK9_9ACTN</name>
<dbReference type="Gene3D" id="3.30.70.270">
    <property type="match status" value="1"/>
</dbReference>
<feature type="domain" description="Cas10/Cmr2 second palm" evidence="4">
    <location>
        <begin position="405"/>
        <end position="526"/>
    </location>
</feature>
<organism evidence="5 6">
    <name type="scientific">Candidatus Hakubella thermalkaliphila</name>
    <dbReference type="NCBI Taxonomy" id="2754717"/>
    <lineage>
        <taxon>Bacteria</taxon>
        <taxon>Bacillati</taxon>
        <taxon>Actinomycetota</taxon>
        <taxon>Actinomycetota incertae sedis</taxon>
        <taxon>Candidatus Hakubellales</taxon>
        <taxon>Candidatus Hakubellaceae</taxon>
        <taxon>Candidatus Hakubella</taxon>
    </lineage>
</organism>
<sequence length="667" mass="74379">MGKEVLAIFQIGPVQEYISVAKKTQDFWSGSYLLSYLNCVAIDTVIQRSGGGSDVIIYPALTGQNLFRYVSGIRASGTKPWSKKPTPDELRPTIPNRFVARLDAGNAIALLDEASQSVQTAFREIAAQVRSELLKKIQGRVSGFDRAVWDKIWDRQTKDPFEIYWITHPLDLTQYQQSYTEAEALFGARKAIRNFQHQDPEPGYKCTLCGQREPLHAQPNGSLVRGQLKTFWEQFRTVTGHRFREGEHLCAVCTTKRLAPDYVFRRDHDIPSTSSVSVANFVCDLVEKYKANPKAFQDGGIDLVEKFVQKAGVVAPQALLDFAVEPLPRVDTLSGGTPPLSNVVKLDGDWFIEETYDNLIVRPPKGSNINTSDVNNAKDALSGLVTRVKEIARASDSVGSEPAKYYALFRMDGDDMGKHIERAQSIADHRQLSQALCDFSLRNAPAAVETSHLGKVIYFGGDEGVAFVSLQDLLPAIDGCRKDFGTALSGQNATACIGAVVAHHQLALLQVLREVRGTVERAKELKDVDGRKDGFCIGIMKRSGGITYARAHWEYDGFQVIPILQELIDHYRYGRLSDKWWHQLSSEEWALKQVSHGSILCNVDLARLEAARLITRHADEEKMKNIGPTALDDLIARIQDLLYHVHNWEDFMGLMEVAAYIARGGGR</sequence>
<evidence type="ECO:0000259" key="4">
    <source>
        <dbReference type="Pfam" id="PF22335"/>
    </source>
</evidence>
<keyword evidence="2" id="KW-0051">Antiviral defense</keyword>
<protein>
    <submittedName>
        <fullName evidence="5">CRISPR-associated protein Cmr2</fullName>
    </submittedName>
</protein>
<dbReference type="InterPro" id="IPR054767">
    <property type="entry name" value="Cas10-Cmr2_palm2"/>
</dbReference>
<dbReference type="GO" id="GO:0051607">
    <property type="term" value="P:defense response to virus"/>
    <property type="evidence" value="ECO:0007669"/>
    <property type="project" value="UniProtKB-KW"/>
</dbReference>
<evidence type="ECO:0000313" key="6">
    <source>
        <dbReference type="Proteomes" id="UP000591948"/>
    </source>
</evidence>
<dbReference type="EMBL" id="BLRY01000030">
    <property type="protein sequence ID" value="GFP27360.1"/>
    <property type="molecule type" value="Genomic_DNA"/>
</dbReference>
<keyword evidence="6" id="KW-1185">Reference proteome</keyword>
<reference evidence="5 6" key="1">
    <citation type="journal article" date="2020" name="Front. Microbiol.">
        <title>Single-cell genomics of novel Actinobacteria with the Wood-Ljungdahl pathway discovered in a serpentinizing system.</title>
        <authorList>
            <person name="Merino N."/>
            <person name="Kawai M."/>
            <person name="Boyd E.S."/>
            <person name="Colman D.R."/>
            <person name="McGlynn S.E."/>
            <person name="Nealson K.H."/>
            <person name="Kurokawa K."/>
            <person name="Hongoh Y."/>
        </authorList>
    </citation>
    <scope>NUCLEOTIDE SEQUENCE [LARGE SCALE GENOMIC DNA]</scope>
    <source>
        <strain evidence="5 6">S33</strain>
    </source>
</reference>
<dbReference type="InterPro" id="IPR038242">
    <property type="entry name" value="Cmr2_N"/>
</dbReference>
<dbReference type="InterPro" id="IPR043128">
    <property type="entry name" value="Rev_trsase/Diguanyl_cyclase"/>
</dbReference>
<dbReference type="GO" id="GO:0000166">
    <property type="term" value="F:nucleotide binding"/>
    <property type="evidence" value="ECO:0007669"/>
    <property type="project" value="UniProtKB-KW"/>
</dbReference>
<dbReference type="Gene3D" id="3.30.70.2220">
    <property type="entry name" value="CRISPR-Cas system, Cmr2 subunit, D1 domain, cysteine cluster"/>
    <property type="match status" value="1"/>
</dbReference>
<dbReference type="Proteomes" id="UP000591948">
    <property type="component" value="Unassembled WGS sequence"/>
</dbReference>
<evidence type="ECO:0000259" key="3">
    <source>
        <dbReference type="Pfam" id="PF12469"/>
    </source>
</evidence>
<dbReference type="Pfam" id="PF22335">
    <property type="entry name" value="Cas10-Cmr2_palm2"/>
    <property type="match status" value="1"/>
</dbReference>
<dbReference type="InterPro" id="IPR024615">
    <property type="entry name" value="CRISPR-assoc_Cmr2_N"/>
</dbReference>
<gene>
    <name evidence="5" type="ORF">HKBW3S33_00773</name>
</gene>
<evidence type="ECO:0000256" key="2">
    <source>
        <dbReference type="ARBA" id="ARBA00023118"/>
    </source>
</evidence>
<keyword evidence="1" id="KW-0547">Nucleotide-binding</keyword>
<dbReference type="RefSeq" id="WP_176233265.1">
    <property type="nucleotide sequence ID" value="NZ_BLRY01000030.1"/>
</dbReference>